<dbReference type="InterPro" id="IPR050627">
    <property type="entry name" value="Nitroreductase/BluB"/>
</dbReference>
<gene>
    <name evidence="5" type="ORF">HGA05_07615</name>
</gene>
<keyword evidence="2" id="KW-0288">FMN</keyword>
<dbReference type="Pfam" id="PF00881">
    <property type="entry name" value="Nitroreductase"/>
    <property type="match status" value="1"/>
</dbReference>
<dbReference type="PANTHER" id="PTHR23026">
    <property type="entry name" value="NADPH NITROREDUCTASE"/>
    <property type="match status" value="1"/>
</dbReference>
<comment type="caution">
    <text evidence="5">The sequence shown here is derived from an EMBL/GenBank/DDBJ whole genome shotgun (WGS) entry which is preliminary data.</text>
</comment>
<feature type="domain" description="Nitroreductase" evidence="4">
    <location>
        <begin position="29"/>
        <end position="216"/>
    </location>
</feature>
<dbReference type="SUPFAM" id="SSF55469">
    <property type="entry name" value="FMN-dependent nitroreductase-like"/>
    <property type="match status" value="1"/>
</dbReference>
<dbReference type="Proteomes" id="UP000563898">
    <property type="component" value="Unassembled WGS sequence"/>
</dbReference>
<evidence type="ECO:0000313" key="6">
    <source>
        <dbReference type="Proteomes" id="UP000563898"/>
    </source>
</evidence>
<evidence type="ECO:0000259" key="4">
    <source>
        <dbReference type="Pfam" id="PF00881"/>
    </source>
</evidence>
<organism evidence="5 6">
    <name type="scientific">Gordonia polyisoprenivorans</name>
    <dbReference type="NCBI Taxonomy" id="84595"/>
    <lineage>
        <taxon>Bacteria</taxon>
        <taxon>Bacillati</taxon>
        <taxon>Actinomycetota</taxon>
        <taxon>Actinomycetes</taxon>
        <taxon>Mycobacteriales</taxon>
        <taxon>Gordoniaceae</taxon>
        <taxon>Gordonia</taxon>
    </lineage>
</organism>
<dbReference type="Gene3D" id="3.40.109.10">
    <property type="entry name" value="NADH Oxidase"/>
    <property type="match status" value="1"/>
</dbReference>
<dbReference type="GO" id="GO:0016491">
    <property type="term" value="F:oxidoreductase activity"/>
    <property type="evidence" value="ECO:0007669"/>
    <property type="project" value="UniProtKB-KW"/>
</dbReference>
<keyword evidence="3" id="KW-0560">Oxidoreductase</keyword>
<evidence type="ECO:0000256" key="1">
    <source>
        <dbReference type="ARBA" id="ARBA00022630"/>
    </source>
</evidence>
<dbReference type="PANTHER" id="PTHR23026:SF90">
    <property type="entry name" value="IODOTYROSINE DEIODINASE 1"/>
    <property type="match status" value="1"/>
</dbReference>
<dbReference type="InterPro" id="IPR000415">
    <property type="entry name" value="Nitroreductase-like"/>
</dbReference>
<accession>A0A846WK86</accession>
<evidence type="ECO:0000256" key="2">
    <source>
        <dbReference type="ARBA" id="ARBA00022643"/>
    </source>
</evidence>
<dbReference type="AlphaFoldDB" id="A0A846WK86"/>
<dbReference type="EMBL" id="JAAXPC010000003">
    <property type="protein sequence ID" value="NKY01436.1"/>
    <property type="molecule type" value="Genomic_DNA"/>
</dbReference>
<sequence length="253" mass="27559">MTADPVGVAAASDISADEVATDALDRLLSTRWSCRAFLPQPIPREELDRVLDIARRTPSWCNTQPWHIDITTGSATDALRDALREAISQGPQENPDIEFPTAYEGVYRDRRRTSGWQLYESLGIAKGDRAASARQTLRNFDFFGAPHVAVVTTERALGTYGAVDCGLFVNNFLLAAHSRGIGTIPQAALATQAPVLRDYFGYPENRQVLLGISLGYPDLDDPVNAYRTERQEVGDIVTFHDGPGAVGPTGARA</sequence>
<proteinExistence type="predicted"/>
<dbReference type="InterPro" id="IPR029479">
    <property type="entry name" value="Nitroreductase"/>
</dbReference>
<evidence type="ECO:0000313" key="5">
    <source>
        <dbReference type="EMBL" id="NKY01436.1"/>
    </source>
</evidence>
<dbReference type="CDD" id="cd02136">
    <property type="entry name" value="PnbA_NfnB-like"/>
    <property type="match status" value="1"/>
</dbReference>
<reference evidence="5 6" key="1">
    <citation type="submission" date="2020-04" db="EMBL/GenBank/DDBJ databases">
        <title>MicrobeNet Type strains.</title>
        <authorList>
            <person name="Nicholson A.C."/>
        </authorList>
    </citation>
    <scope>NUCLEOTIDE SEQUENCE [LARGE SCALE GENOMIC DNA]</scope>
    <source>
        <strain evidence="5 6">ATCC BAA-14</strain>
    </source>
</reference>
<keyword evidence="1" id="KW-0285">Flavoprotein</keyword>
<name>A0A846WK86_9ACTN</name>
<protein>
    <submittedName>
        <fullName evidence="5">Nitroreductase</fullName>
    </submittedName>
</protein>
<evidence type="ECO:0000256" key="3">
    <source>
        <dbReference type="ARBA" id="ARBA00023002"/>
    </source>
</evidence>
<dbReference type="RefSeq" id="WP_006373071.1">
    <property type="nucleotide sequence ID" value="NZ_JAAXPC010000003.1"/>
</dbReference>